<dbReference type="InterPro" id="IPR010104">
    <property type="entry name" value="TonB_rcpt_bac"/>
</dbReference>
<keyword evidence="3 8" id="KW-1134">Transmembrane beta strand</keyword>
<keyword evidence="5 9" id="KW-0798">TonB box</keyword>
<keyword evidence="11" id="KW-1133">Transmembrane helix</keyword>
<evidence type="ECO:0000256" key="1">
    <source>
        <dbReference type="ARBA" id="ARBA00004571"/>
    </source>
</evidence>
<dbReference type="InterPro" id="IPR037066">
    <property type="entry name" value="Plug_dom_sf"/>
</dbReference>
<dbReference type="InterPro" id="IPR000531">
    <property type="entry name" value="Beta-barrel_TonB"/>
</dbReference>
<dbReference type="Gene3D" id="2.170.130.10">
    <property type="entry name" value="TonB-dependent receptor, plug domain"/>
    <property type="match status" value="1"/>
</dbReference>
<evidence type="ECO:0000256" key="5">
    <source>
        <dbReference type="ARBA" id="ARBA00023077"/>
    </source>
</evidence>
<evidence type="ECO:0000256" key="11">
    <source>
        <dbReference type="SAM" id="Phobius"/>
    </source>
</evidence>
<organism evidence="14 15">
    <name type="scientific">Rhodanobacter ginsenosidimutans</name>
    <dbReference type="NCBI Taxonomy" id="490571"/>
    <lineage>
        <taxon>Bacteria</taxon>
        <taxon>Pseudomonadati</taxon>
        <taxon>Pseudomonadota</taxon>
        <taxon>Gammaproteobacteria</taxon>
        <taxon>Lysobacterales</taxon>
        <taxon>Rhodanobacteraceae</taxon>
        <taxon>Rhodanobacter</taxon>
    </lineage>
</organism>
<feature type="compositionally biased region" description="Low complexity" evidence="10">
    <location>
        <begin position="49"/>
        <end position="61"/>
    </location>
</feature>
<evidence type="ECO:0000313" key="14">
    <source>
        <dbReference type="EMBL" id="MFC5440869.1"/>
    </source>
</evidence>
<evidence type="ECO:0000259" key="13">
    <source>
        <dbReference type="Pfam" id="PF07715"/>
    </source>
</evidence>
<dbReference type="SUPFAM" id="SSF56935">
    <property type="entry name" value="Porins"/>
    <property type="match status" value="1"/>
</dbReference>
<keyword evidence="6 8" id="KW-0472">Membrane</keyword>
<evidence type="ECO:0000256" key="10">
    <source>
        <dbReference type="SAM" id="MobiDB-lite"/>
    </source>
</evidence>
<keyword evidence="7 8" id="KW-0998">Cell outer membrane</keyword>
<reference evidence="15" key="1">
    <citation type="journal article" date="2019" name="Int. J. Syst. Evol. Microbiol.">
        <title>The Global Catalogue of Microorganisms (GCM) 10K type strain sequencing project: providing services to taxonomists for standard genome sequencing and annotation.</title>
        <authorList>
            <consortium name="The Broad Institute Genomics Platform"/>
            <consortium name="The Broad Institute Genome Sequencing Center for Infectious Disease"/>
            <person name="Wu L."/>
            <person name="Ma J."/>
        </authorList>
    </citation>
    <scope>NUCLEOTIDE SEQUENCE [LARGE SCALE GENOMIC DNA]</scope>
    <source>
        <strain evidence="15">KACC 12822</strain>
    </source>
</reference>
<keyword evidence="14" id="KW-0675">Receptor</keyword>
<evidence type="ECO:0000256" key="4">
    <source>
        <dbReference type="ARBA" id="ARBA00022692"/>
    </source>
</evidence>
<dbReference type="Pfam" id="PF00593">
    <property type="entry name" value="TonB_dep_Rec_b-barrel"/>
    <property type="match status" value="1"/>
</dbReference>
<keyword evidence="15" id="KW-1185">Reference proteome</keyword>
<feature type="domain" description="TonB-dependent receptor-like beta-barrel" evidence="12">
    <location>
        <begin position="456"/>
        <end position="917"/>
    </location>
</feature>
<dbReference type="Proteomes" id="UP001596018">
    <property type="component" value="Unassembled WGS sequence"/>
</dbReference>
<dbReference type="Gene3D" id="2.40.170.20">
    <property type="entry name" value="TonB-dependent receptor, beta-barrel domain"/>
    <property type="match status" value="1"/>
</dbReference>
<keyword evidence="2 8" id="KW-0813">Transport</keyword>
<evidence type="ECO:0000256" key="7">
    <source>
        <dbReference type="ARBA" id="ARBA00023237"/>
    </source>
</evidence>
<dbReference type="PROSITE" id="PS52016">
    <property type="entry name" value="TONB_DEPENDENT_REC_3"/>
    <property type="match status" value="1"/>
</dbReference>
<evidence type="ECO:0000313" key="15">
    <source>
        <dbReference type="Proteomes" id="UP001596018"/>
    </source>
</evidence>
<accession>A0ABW0JXE1</accession>
<evidence type="ECO:0000256" key="3">
    <source>
        <dbReference type="ARBA" id="ARBA00022452"/>
    </source>
</evidence>
<feature type="region of interest" description="Disordered" evidence="10">
    <location>
        <begin position="49"/>
        <end position="70"/>
    </location>
</feature>
<evidence type="ECO:0000256" key="9">
    <source>
        <dbReference type="RuleBase" id="RU003357"/>
    </source>
</evidence>
<dbReference type="PANTHER" id="PTHR40980">
    <property type="entry name" value="PLUG DOMAIN-CONTAINING PROTEIN"/>
    <property type="match status" value="1"/>
</dbReference>
<dbReference type="InterPro" id="IPR036942">
    <property type="entry name" value="Beta-barrel_TonB_sf"/>
</dbReference>
<protein>
    <submittedName>
        <fullName evidence="14">TonB-dependent receptor</fullName>
    </submittedName>
</protein>
<comment type="similarity">
    <text evidence="8 9">Belongs to the TonB-dependent receptor family.</text>
</comment>
<proteinExistence type="inferred from homology"/>
<evidence type="ECO:0000256" key="8">
    <source>
        <dbReference type="PROSITE-ProRule" id="PRU01360"/>
    </source>
</evidence>
<dbReference type="RefSeq" id="WP_377341188.1">
    <property type="nucleotide sequence ID" value="NZ_JALBWS010000013.1"/>
</dbReference>
<dbReference type="CDD" id="cd01347">
    <property type="entry name" value="ligand_gated_channel"/>
    <property type="match status" value="1"/>
</dbReference>
<dbReference type="InterPro" id="IPR039426">
    <property type="entry name" value="TonB-dep_rcpt-like"/>
</dbReference>
<dbReference type="Pfam" id="PF07715">
    <property type="entry name" value="Plug"/>
    <property type="match status" value="1"/>
</dbReference>
<feature type="domain" description="TonB-dependent receptor plug" evidence="13">
    <location>
        <begin position="91"/>
        <end position="193"/>
    </location>
</feature>
<dbReference type="PANTHER" id="PTHR40980:SF3">
    <property type="entry name" value="TONB-DEPENDENT RECEPTOR-LIKE BETA-BARREL DOMAIN-CONTAINING PROTEIN"/>
    <property type="match status" value="1"/>
</dbReference>
<sequence>MNRQDSDKSRRFDAVPLRRSGLSMAIAMSVAMFSMPAAVWAQQADTTTGATTDQTAPQQTQKHAAKQETTSLSAVTVTGVRASMASAISIKQNADQIVDSIVAEDIGKLPDSNVAEALQRITGIQIDRNYGEGSTIAIRGLTQVRTEINGRDAFTANGGRALSFEDVPSELLAGIDVYKNPSAEIIEGGLGGTVNLRTHKPFDFEGQKIAVTGEYDYGDLIKDGHPSASALYSNRWDTDAGEFGLLVDVAYQKHSFRQDVISTEPFYTIHAGATDPATGEVYPEADYPGFEGRTLQVPHGGGVGETLGQRRRLGTSVALQWRPNADVELYAQALRSDYKFQWNDYSYFAYTGTSGMIPDPTKPFEFGPSGDFISGTFNGTGGVNADGAPDPSVAPTAGVSVDSNSSLTTRHSVTTDFSWGGSWNATNNLTLKTDFQYIKAKTDTFRYILNTHTTTPYFYQDIGGHTPVLGVDNAYVTNPANSAFNFLLDNRARSRGREFAWRADGEYSFGGDFLQSIKFGVRTTDRKAETEDSGYRFVWIGQPLSNFDNSTWVQRSFADFFHGDADVIGSFLAPNPSLLYDYDASRTMFGMADPLTYPATGTNKQGEKTYAAYALINFGTQLGSIPVDGNVGVRAVRTNVSTHGVMTDSTGAVLPLSVDNSYNSYLPSLNVTVHLTDTLQWRFAASKGLSRPSFDQLNPMLTLSTPNADTGANAYTGNAGGNPYLKPMTAKQYDTSLEWYIAPNQMLYGALFYKAVDGFVQSTSVNEPHVDQLGATHDYNVTRLVNGDNGVIKGAEMGYQTFFDFLPEPFDGLGIQANYTYVYSKAPSPDAMDTDGNPLQVPLEGLSKNSYNLVAMYEKGPISARVAYNWRSQWVVTTRGNGTGDLPIYDKAYGQVDASVTYHFSDLFSLTAAAVNLTNTKRATIFGMDTRPRDVQINDRMFSLKAQFSF</sequence>
<dbReference type="InterPro" id="IPR012910">
    <property type="entry name" value="Plug_dom"/>
</dbReference>
<evidence type="ECO:0000259" key="12">
    <source>
        <dbReference type="Pfam" id="PF00593"/>
    </source>
</evidence>
<evidence type="ECO:0000256" key="6">
    <source>
        <dbReference type="ARBA" id="ARBA00023136"/>
    </source>
</evidence>
<gene>
    <name evidence="14" type="ORF">ACFPK0_12650</name>
</gene>
<comment type="caution">
    <text evidence="14">The sequence shown here is derived from an EMBL/GenBank/DDBJ whole genome shotgun (WGS) entry which is preliminary data.</text>
</comment>
<dbReference type="EMBL" id="JBHSMM010000002">
    <property type="protein sequence ID" value="MFC5440869.1"/>
    <property type="molecule type" value="Genomic_DNA"/>
</dbReference>
<dbReference type="NCBIfam" id="TIGR01782">
    <property type="entry name" value="TonB-Xanth-Caul"/>
    <property type="match status" value="1"/>
</dbReference>
<name>A0ABW0JXE1_9GAMM</name>
<keyword evidence="4 8" id="KW-0812">Transmembrane</keyword>
<evidence type="ECO:0000256" key="2">
    <source>
        <dbReference type="ARBA" id="ARBA00022448"/>
    </source>
</evidence>
<feature type="transmembrane region" description="Helical" evidence="11">
    <location>
        <begin position="21"/>
        <end position="41"/>
    </location>
</feature>
<comment type="subcellular location">
    <subcellularLocation>
        <location evidence="1 8">Cell outer membrane</location>
        <topology evidence="1 8">Multi-pass membrane protein</topology>
    </subcellularLocation>
</comment>